<dbReference type="Proteomes" id="UP000595703">
    <property type="component" value="Chromosome"/>
</dbReference>
<dbReference type="InterPro" id="IPR058548">
    <property type="entry name" value="MlaB-like_STAS"/>
</dbReference>
<dbReference type="InterPro" id="IPR036513">
    <property type="entry name" value="STAS_dom_sf"/>
</dbReference>
<feature type="region of interest" description="Disordered" evidence="1">
    <location>
        <begin position="136"/>
        <end position="156"/>
    </location>
</feature>
<dbReference type="Gene3D" id="3.30.750.24">
    <property type="entry name" value="STAS domain"/>
    <property type="match status" value="1"/>
</dbReference>
<dbReference type="SUPFAM" id="SSF52091">
    <property type="entry name" value="SpoIIaa-like"/>
    <property type="match status" value="1"/>
</dbReference>
<dbReference type="AlphaFoldDB" id="A0A7U3VLH6"/>
<name>A0A7U3VLH6_9ACTN</name>
<dbReference type="RefSeq" id="WP_202232060.1">
    <property type="nucleotide sequence ID" value="NZ_AP018365.1"/>
</dbReference>
<protein>
    <recommendedName>
        <fullName evidence="2">STAS domain-containing protein</fullName>
    </recommendedName>
</protein>
<gene>
    <name evidence="3" type="ORF">RVR_444</name>
</gene>
<evidence type="ECO:0000313" key="3">
    <source>
        <dbReference type="EMBL" id="BBA95544.1"/>
    </source>
</evidence>
<sequence>MSLTVTQPWPAASGRTRAHGGGTPPRTATFQDYDSGLAVRTLESAGRTRAAVSGEIDLATAPLAGDILTSCLALSPAGLDLDLGGVGFFDCAGLNMLLRLRARAIDLGVEVTVSAMAPCVLRILRLSGTGELFAGPAETAGHDPRVVRPARPAHPA</sequence>
<feature type="region of interest" description="Disordered" evidence="1">
    <location>
        <begin position="1"/>
        <end position="27"/>
    </location>
</feature>
<dbReference type="InterPro" id="IPR002645">
    <property type="entry name" value="STAS_dom"/>
</dbReference>
<feature type="domain" description="STAS" evidence="2">
    <location>
        <begin position="52"/>
        <end position="128"/>
    </location>
</feature>
<dbReference type="CDD" id="cd07043">
    <property type="entry name" value="STAS_anti-anti-sigma_factors"/>
    <property type="match status" value="1"/>
</dbReference>
<keyword evidence="4" id="KW-1185">Reference proteome</keyword>
<dbReference type="PANTHER" id="PTHR33495:SF2">
    <property type="entry name" value="ANTI-SIGMA FACTOR ANTAGONIST TM_1081-RELATED"/>
    <property type="match status" value="1"/>
</dbReference>
<accession>A0A7U3VLH6</accession>
<reference evidence="3 4" key="1">
    <citation type="journal article" date="2010" name="J. Bacteriol.">
        <title>Biochemical characterization of a novel indole prenyltransferase from Streptomyces sp. SN-593.</title>
        <authorList>
            <person name="Takahashi S."/>
            <person name="Takagi H."/>
            <person name="Toyoda A."/>
            <person name="Uramoto M."/>
            <person name="Nogawa T."/>
            <person name="Ueki M."/>
            <person name="Sakaki Y."/>
            <person name="Osada H."/>
        </authorList>
    </citation>
    <scope>NUCLEOTIDE SEQUENCE [LARGE SCALE GENOMIC DNA]</scope>
    <source>
        <strain evidence="3 4">SN-593</strain>
    </source>
</reference>
<dbReference type="Pfam" id="PF13466">
    <property type="entry name" value="STAS_2"/>
    <property type="match status" value="1"/>
</dbReference>
<evidence type="ECO:0000313" key="4">
    <source>
        <dbReference type="Proteomes" id="UP000595703"/>
    </source>
</evidence>
<dbReference type="PROSITE" id="PS50801">
    <property type="entry name" value="STAS"/>
    <property type="match status" value="1"/>
</dbReference>
<dbReference type="GO" id="GO:0043856">
    <property type="term" value="F:anti-sigma factor antagonist activity"/>
    <property type="evidence" value="ECO:0007669"/>
    <property type="project" value="TreeGrafter"/>
</dbReference>
<dbReference type="KEGG" id="arev:RVR_444"/>
<reference evidence="3 4" key="4">
    <citation type="journal article" date="2020" name="Sci. Rep.">
        <title>beta-carboline chemical signals induce reveromycin production through a LuxR family regulator in Streptomyces sp. SN-593.</title>
        <authorList>
            <person name="Panthee S."/>
            <person name="Kito N."/>
            <person name="Hayashi T."/>
            <person name="Shimizu T."/>
            <person name="Ishikawa J."/>
            <person name="Hamamoto H."/>
            <person name="Osada H."/>
            <person name="Takahashi S."/>
        </authorList>
    </citation>
    <scope>NUCLEOTIDE SEQUENCE [LARGE SCALE GENOMIC DNA]</scope>
    <source>
        <strain evidence="3 4">SN-593</strain>
    </source>
</reference>
<reference evidence="3 4" key="3">
    <citation type="journal article" date="2011" name="Nat. Chem. Biol.">
        <title>Reveromycin A biosynthesis uses RevG and RevJ for stereospecific spiroacetal formation.</title>
        <authorList>
            <person name="Takahashi S."/>
            <person name="Toyoda A."/>
            <person name="Sekiyama Y."/>
            <person name="Takagi H."/>
            <person name="Nogawa T."/>
            <person name="Uramoto M."/>
            <person name="Suzuki R."/>
            <person name="Koshino H."/>
            <person name="Kumano T."/>
            <person name="Panthee S."/>
            <person name="Dairi T."/>
            <person name="Ishikawa J."/>
            <person name="Ikeda H."/>
            <person name="Sakaki Y."/>
            <person name="Osada H."/>
        </authorList>
    </citation>
    <scope>NUCLEOTIDE SEQUENCE [LARGE SCALE GENOMIC DNA]</scope>
    <source>
        <strain evidence="3 4">SN-593</strain>
    </source>
</reference>
<reference evidence="3 4" key="2">
    <citation type="journal article" date="2011" name="J. Antibiot.">
        <title>Furaquinocins I and J: novel polyketide isoprenoid hybrid compounds from Streptomyces reveromyceticus SN-593.</title>
        <authorList>
            <person name="Panthee S."/>
            <person name="Takahashi S."/>
            <person name="Takagi H."/>
            <person name="Nogawa T."/>
            <person name="Oowada E."/>
            <person name="Uramoto M."/>
            <person name="Osada H."/>
        </authorList>
    </citation>
    <scope>NUCLEOTIDE SEQUENCE [LARGE SCALE GENOMIC DNA]</scope>
    <source>
        <strain evidence="3 4">SN-593</strain>
    </source>
</reference>
<dbReference type="PANTHER" id="PTHR33495">
    <property type="entry name" value="ANTI-SIGMA FACTOR ANTAGONIST TM_1081-RELATED-RELATED"/>
    <property type="match status" value="1"/>
</dbReference>
<organism evidence="3 4">
    <name type="scientific">Actinacidiphila reveromycinica</name>
    <dbReference type="NCBI Taxonomy" id="659352"/>
    <lineage>
        <taxon>Bacteria</taxon>
        <taxon>Bacillati</taxon>
        <taxon>Actinomycetota</taxon>
        <taxon>Actinomycetes</taxon>
        <taxon>Kitasatosporales</taxon>
        <taxon>Streptomycetaceae</taxon>
        <taxon>Actinacidiphila</taxon>
    </lineage>
</organism>
<proteinExistence type="predicted"/>
<evidence type="ECO:0000259" key="2">
    <source>
        <dbReference type="PROSITE" id="PS50801"/>
    </source>
</evidence>
<evidence type="ECO:0000256" key="1">
    <source>
        <dbReference type="SAM" id="MobiDB-lite"/>
    </source>
</evidence>
<dbReference type="EMBL" id="AP018365">
    <property type="protein sequence ID" value="BBA95544.1"/>
    <property type="molecule type" value="Genomic_DNA"/>
</dbReference>